<sequence length="448" mass="48066">MKLREERFRLLVAPLSCAAVVLSAPVVAQSLSDTIESVSGSASAYGEAVHTRMDTADGRRNNTKPGAGVSGQVGGALRSGANHLSLNYGGSLSTSRDLPSGDQTDSSSVNGAARYDYATSANPLDFNLGHSIQSVRNNTGFLLNAGDYDTRNTLTGGAGLTFQPGEVSSLRLAGQAGKSYGSGDLNDSESQTVSADFSRRLTERSTAGLSARRSWADDAGVDTTIDNAELNYSLYLENGFFSIGAGKSWSEADYPGQSTQESDAMTGFLTRTWAGPESTTSVEYNRRLSDSTTDLSLNLPPQFAFLPDTIELRELVVSDAVLVSHNTSKLCDVCSLGATAQVERLESELSGATTYNYGAALNLGVDITNLHQLTASYSWQADSGIETGRIDEQRHQLILGVSRRLAEDVRMGLQLRQSWVRRKAENADQEQYAVRLFIAKDFSLTSTR</sequence>
<reference evidence="3 4" key="1">
    <citation type="submission" date="2017-06" db="EMBL/GenBank/DDBJ databases">
        <title>Draft genome sequence of the halophilic bacterium Marinobacter vinifirmus FB1.</title>
        <authorList>
            <person name="Stepanov V.G."/>
            <person name="Roberts D.J."/>
            <person name="Fox G.E."/>
        </authorList>
    </citation>
    <scope>NUCLEOTIDE SEQUENCE [LARGE SCALE GENOMIC DNA]</scope>
    <source>
        <strain evidence="3 4">FB1</strain>
    </source>
</reference>
<feature type="region of interest" description="Disordered" evidence="1">
    <location>
        <begin position="91"/>
        <end position="110"/>
    </location>
</feature>
<keyword evidence="2" id="KW-0732">Signal</keyword>
<accession>A0A7Z1INN6</accession>
<feature type="region of interest" description="Disordered" evidence="1">
    <location>
        <begin position="179"/>
        <end position="199"/>
    </location>
</feature>
<feature type="chain" id="PRO_5030838471" description="TIGR03016 family PEP-CTERM system-associated outer membrane protein" evidence="2">
    <location>
        <begin position="29"/>
        <end position="448"/>
    </location>
</feature>
<dbReference type="AlphaFoldDB" id="A0A7Z1INN6"/>
<evidence type="ECO:0000256" key="1">
    <source>
        <dbReference type="SAM" id="MobiDB-lite"/>
    </source>
</evidence>
<feature type="compositionally biased region" description="Basic and acidic residues" evidence="1">
    <location>
        <begin position="51"/>
        <end position="60"/>
    </location>
</feature>
<gene>
    <name evidence="3" type="ORF">B9Q17_03800</name>
</gene>
<dbReference type="RefSeq" id="WP_094624117.1">
    <property type="nucleotide sequence ID" value="NZ_NEFY01000002.1"/>
</dbReference>
<name>A0A7Z1INN6_9GAMM</name>
<protein>
    <recommendedName>
        <fullName evidence="5">TIGR03016 family PEP-CTERM system-associated outer membrane protein</fullName>
    </recommendedName>
</protein>
<organism evidence="3 4">
    <name type="scientific">Marinobacter vinifirmus</name>
    <dbReference type="NCBI Taxonomy" id="355591"/>
    <lineage>
        <taxon>Bacteria</taxon>
        <taxon>Pseudomonadati</taxon>
        <taxon>Pseudomonadota</taxon>
        <taxon>Gammaproteobacteria</taxon>
        <taxon>Pseudomonadales</taxon>
        <taxon>Marinobacteraceae</taxon>
        <taxon>Marinobacter</taxon>
    </lineage>
</organism>
<feature type="region of interest" description="Disordered" evidence="1">
    <location>
        <begin position="51"/>
        <end position="74"/>
    </location>
</feature>
<dbReference type="Proteomes" id="UP000216984">
    <property type="component" value="Unassembled WGS sequence"/>
</dbReference>
<dbReference type="EMBL" id="NEFY01000002">
    <property type="protein sequence ID" value="OZC37254.1"/>
    <property type="molecule type" value="Genomic_DNA"/>
</dbReference>
<evidence type="ECO:0000313" key="3">
    <source>
        <dbReference type="EMBL" id="OZC37254.1"/>
    </source>
</evidence>
<comment type="caution">
    <text evidence="3">The sequence shown here is derived from an EMBL/GenBank/DDBJ whole genome shotgun (WGS) entry which is preliminary data.</text>
</comment>
<evidence type="ECO:0000256" key="2">
    <source>
        <dbReference type="SAM" id="SignalP"/>
    </source>
</evidence>
<evidence type="ECO:0000313" key="4">
    <source>
        <dbReference type="Proteomes" id="UP000216984"/>
    </source>
</evidence>
<feature type="signal peptide" evidence="2">
    <location>
        <begin position="1"/>
        <end position="28"/>
    </location>
</feature>
<evidence type="ECO:0008006" key="5">
    <source>
        <dbReference type="Google" id="ProtNLM"/>
    </source>
</evidence>
<proteinExistence type="predicted"/>
<keyword evidence="4" id="KW-1185">Reference proteome</keyword>